<dbReference type="Pfam" id="PF07690">
    <property type="entry name" value="MFS_1"/>
    <property type="match status" value="1"/>
</dbReference>
<keyword evidence="2" id="KW-1133">Transmembrane helix</keyword>
<feature type="transmembrane region" description="Helical" evidence="2">
    <location>
        <begin position="122"/>
        <end position="144"/>
    </location>
</feature>
<feature type="transmembrane region" description="Helical" evidence="2">
    <location>
        <begin position="42"/>
        <end position="64"/>
    </location>
</feature>
<evidence type="ECO:0000256" key="1">
    <source>
        <dbReference type="ARBA" id="ARBA00004651"/>
    </source>
</evidence>
<protein>
    <submittedName>
        <fullName evidence="3">MFS transporter</fullName>
    </submittedName>
</protein>
<keyword evidence="4" id="KW-1185">Reference proteome</keyword>
<comment type="subcellular location">
    <subcellularLocation>
        <location evidence="1">Cell membrane</location>
        <topology evidence="1">Multi-pass membrane protein</topology>
    </subcellularLocation>
</comment>
<feature type="transmembrane region" description="Helical" evidence="2">
    <location>
        <begin position="12"/>
        <end position="36"/>
    </location>
</feature>
<dbReference type="PANTHER" id="PTHR23530:SF1">
    <property type="entry name" value="PERMEASE, MAJOR FACILITATOR SUPERFAMILY-RELATED"/>
    <property type="match status" value="1"/>
</dbReference>
<dbReference type="Proteomes" id="UP001518925">
    <property type="component" value="Unassembled WGS sequence"/>
</dbReference>
<feature type="transmembrane region" description="Helical" evidence="2">
    <location>
        <begin position="85"/>
        <end position="110"/>
    </location>
</feature>
<dbReference type="SUPFAM" id="SSF103473">
    <property type="entry name" value="MFS general substrate transporter"/>
    <property type="match status" value="1"/>
</dbReference>
<dbReference type="InterPro" id="IPR011701">
    <property type="entry name" value="MFS"/>
</dbReference>
<dbReference type="PANTHER" id="PTHR23530">
    <property type="entry name" value="TRANSPORT PROTEIN-RELATED"/>
    <property type="match status" value="1"/>
</dbReference>
<feature type="transmembrane region" description="Helical" evidence="2">
    <location>
        <begin position="236"/>
        <end position="260"/>
    </location>
</feature>
<reference evidence="3 4" key="1">
    <citation type="submission" date="2021-02" db="EMBL/GenBank/DDBJ databases">
        <title>Bacillus sp. RD4P76, an endophyte from a halophyte.</title>
        <authorList>
            <person name="Sun J.-Q."/>
        </authorList>
    </citation>
    <scope>NUCLEOTIDE SEQUENCE [LARGE SCALE GENOMIC DNA]</scope>
    <source>
        <strain evidence="3 4">RD4P76</strain>
    </source>
</reference>
<comment type="caution">
    <text evidence="3">The sequence shown here is derived from an EMBL/GenBank/DDBJ whole genome shotgun (WGS) entry which is preliminary data.</text>
</comment>
<dbReference type="InterPro" id="IPR053160">
    <property type="entry name" value="MFS_DHA3_Transporter"/>
</dbReference>
<keyword evidence="2" id="KW-0472">Membrane</keyword>
<accession>A0ABS2DFI2</accession>
<organism evidence="3 4">
    <name type="scientific">Bacillus suaedaesalsae</name>
    <dbReference type="NCBI Taxonomy" id="2810349"/>
    <lineage>
        <taxon>Bacteria</taxon>
        <taxon>Bacillati</taxon>
        <taxon>Bacillota</taxon>
        <taxon>Bacilli</taxon>
        <taxon>Bacillales</taxon>
        <taxon>Bacillaceae</taxon>
        <taxon>Bacillus</taxon>
    </lineage>
</organism>
<gene>
    <name evidence="3" type="ORF">JR050_05985</name>
</gene>
<dbReference type="EMBL" id="JAFELM010000020">
    <property type="protein sequence ID" value="MBM6617224.1"/>
    <property type="molecule type" value="Genomic_DNA"/>
</dbReference>
<feature type="transmembrane region" description="Helical" evidence="2">
    <location>
        <begin position="211"/>
        <end position="230"/>
    </location>
</feature>
<evidence type="ECO:0000313" key="4">
    <source>
        <dbReference type="Proteomes" id="UP001518925"/>
    </source>
</evidence>
<evidence type="ECO:0000313" key="3">
    <source>
        <dbReference type="EMBL" id="MBM6617224.1"/>
    </source>
</evidence>
<feature type="transmembrane region" description="Helical" evidence="2">
    <location>
        <begin position="151"/>
        <end position="168"/>
    </location>
</feature>
<feature type="transmembrane region" description="Helical" evidence="2">
    <location>
        <begin position="174"/>
        <end position="190"/>
    </location>
</feature>
<proteinExistence type="predicted"/>
<dbReference type="Gene3D" id="1.20.1250.20">
    <property type="entry name" value="MFS general substrate transporter like domains"/>
    <property type="match status" value="1"/>
</dbReference>
<name>A0ABS2DFI2_9BACI</name>
<evidence type="ECO:0000256" key="2">
    <source>
        <dbReference type="SAM" id="Phobius"/>
    </source>
</evidence>
<keyword evidence="2" id="KW-0812">Transmembrane</keyword>
<dbReference type="InterPro" id="IPR036259">
    <property type="entry name" value="MFS_trans_sf"/>
</dbReference>
<sequence length="264" mass="29011">MKKAKKEDSADYAFSLTGAAVTAAMVVSLPIGGYLAENSLELPLYVTCFLLVTALALTFLLKEVENETKNVPKPKTTILSVFRQYPMLLLLQGIQSFSFGVVFSLVYLNQPLFLDYEIELKYFGWIMLVVNALTTVGLVVVPALREKLGQYMVMIVATALPGVLLILLSLFPPVTIGIMLFGFIQVIHSMKDPVYRSLMNERISDANRATTLSIISFVGGIVGMIVKPVIGFLTDISLYTTFMVLGVGMLLASVILGVTLRRLR</sequence>